<dbReference type="AlphaFoldDB" id="A0ABD1DUK9"/>
<name>A0ABD1DUK9_CULPP</name>
<reference evidence="2 3" key="1">
    <citation type="submission" date="2024-05" db="EMBL/GenBank/DDBJ databases">
        <title>Culex pipiens pipiens assembly and annotation.</title>
        <authorList>
            <person name="Alout H."/>
            <person name="Durand T."/>
        </authorList>
    </citation>
    <scope>NUCLEOTIDE SEQUENCE [LARGE SCALE GENOMIC DNA]</scope>
    <source>
        <strain evidence="2">HA-2024</strain>
        <tissue evidence="2">Whole body</tissue>
    </source>
</reference>
<evidence type="ECO:0000313" key="2">
    <source>
        <dbReference type="EMBL" id="KAL1402592.1"/>
    </source>
</evidence>
<feature type="compositionally biased region" description="Basic and acidic residues" evidence="1">
    <location>
        <begin position="12"/>
        <end position="23"/>
    </location>
</feature>
<feature type="region of interest" description="Disordered" evidence="1">
    <location>
        <begin position="1"/>
        <end position="87"/>
    </location>
</feature>
<keyword evidence="3" id="KW-1185">Reference proteome</keyword>
<gene>
    <name evidence="2" type="ORF">pipiens_006024</name>
</gene>
<accession>A0ABD1DUK9</accession>
<comment type="caution">
    <text evidence="2">The sequence shown here is derived from an EMBL/GenBank/DDBJ whole genome shotgun (WGS) entry which is preliminary data.</text>
</comment>
<dbReference type="EMBL" id="JBEHCU010002740">
    <property type="protein sequence ID" value="KAL1402592.1"/>
    <property type="molecule type" value="Genomic_DNA"/>
</dbReference>
<organism evidence="2 3">
    <name type="scientific">Culex pipiens pipiens</name>
    <name type="common">Northern house mosquito</name>
    <dbReference type="NCBI Taxonomy" id="38569"/>
    <lineage>
        <taxon>Eukaryota</taxon>
        <taxon>Metazoa</taxon>
        <taxon>Ecdysozoa</taxon>
        <taxon>Arthropoda</taxon>
        <taxon>Hexapoda</taxon>
        <taxon>Insecta</taxon>
        <taxon>Pterygota</taxon>
        <taxon>Neoptera</taxon>
        <taxon>Endopterygota</taxon>
        <taxon>Diptera</taxon>
        <taxon>Nematocera</taxon>
        <taxon>Culicoidea</taxon>
        <taxon>Culicidae</taxon>
        <taxon>Culicinae</taxon>
        <taxon>Culicini</taxon>
        <taxon>Culex</taxon>
        <taxon>Culex</taxon>
    </lineage>
</organism>
<evidence type="ECO:0000256" key="1">
    <source>
        <dbReference type="SAM" id="MobiDB-lite"/>
    </source>
</evidence>
<feature type="compositionally biased region" description="Gly residues" evidence="1">
    <location>
        <begin position="44"/>
        <end position="63"/>
    </location>
</feature>
<proteinExistence type="predicted"/>
<evidence type="ECO:0000313" key="3">
    <source>
        <dbReference type="Proteomes" id="UP001562425"/>
    </source>
</evidence>
<protein>
    <submittedName>
        <fullName evidence="2">Uncharacterized protein</fullName>
    </submittedName>
</protein>
<dbReference type="Proteomes" id="UP001562425">
    <property type="component" value="Unassembled WGS sequence"/>
</dbReference>
<sequence length="115" mass="12184">MESTTLKSKLFVKNEKAATRRTSEGMTLRARGGDDSSEPTTTKTGGGGGGAGTGPGPGGGGGDLNKKDTKIEIPLPPYMQPSSTGEKFADKRVKCHAQMHLSRRRRHDVDVDDNV</sequence>